<evidence type="ECO:0000313" key="3">
    <source>
        <dbReference type="Proteomes" id="UP000008332"/>
    </source>
</evidence>
<organism evidence="2 3">
    <name type="scientific">Albidiferax ferrireducens (strain ATCC BAA-621 / DSM 15236 / T118)</name>
    <name type="common">Rhodoferax ferrireducens</name>
    <dbReference type="NCBI Taxonomy" id="338969"/>
    <lineage>
        <taxon>Bacteria</taxon>
        <taxon>Pseudomonadati</taxon>
        <taxon>Pseudomonadota</taxon>
        <taxon>Betaproteobacteria</taxon>
        <taxon>Burkholderiales</taxon>
        <taxon>Comamonadaceae</taxon>
        <taxon>Rhodoferax</taxon>
    </lineage>
</organism>
<gene>
    <name evidence="2" type="ordered locus">Rfer_1898</name>
</gene>
<dbReference type="HOGENOM" id="CLU_191399_1_0_4"/>
<keyword evidence="1" id="KW-0812">Transmembrane</keyword>
<keyword evidence="1" id="KW-1133">Transmembrane helix</keyword>
<feature type="transmembrane region" description="Helical" evidence="1">
    <location>
        <begin position="42"/>
        <end position="61"/>
    </location>
</feature>
<accession>Q21X79</accession>
<dbReference type="RefSeq" id="WP_011464192.1">
    <property type="nucleotide sequence ID" value="NC_007908.1"/>
</dbReference>
<dbReference type="EMBL" id="CP000267">
    <property type="protein sequence ID" value="ABD69624.1"/>
    <property type="molecule type" value="Genomic_DNA"/>
</dbReference>
<proteinExistence type="predicted"/>
<protein>
    <submittedName>
        <fullName evidence="2">Uncharacterized protein</fullName>
    </submittedName>
</protein>
<dbReference type="Proteomes" id="UP000008332">
    <property type="component" value="Chromosome"/>
</dbReference>
<dbReference type="STRING" id="338969.Rfer_1898"/>
<dbReference type="eggNOG" id="ENOG5032YQH">
    <property type="taxonomic scope" value="Bacteria"/>
</dbReference>
<reference evidence="3" key="1">
    <citation type="submission" date="2006-02" db="EMBL/GenBank/DDBJ databases">
        <title>Complete sequence of chromosome of Rhodoferax ferrireducens DSM 15236.</title>
        <authorList>
            <person name="Copeland A."/>
            <person name="Lucas S."/>
            <person name="Lapidus A."/>
            <person name="Barry K."/>
            <person name="Detter J.C."/>
            <person name="Glavina del Rio T."/>
            <person name="Hammon N."/>
            <person name="Israni S."/>
            <person name="Pitluck S."/>
            <person name="Brettin T."/>
            <person name="Bruce D."/>
            <person name="Han C."/>
            <person name="Tapia R."/>
            <person name="Gilna P."/>
            <person name="Kiss H."/>
            <person name="Schmutz J."/>
            <person name="Larimer F."/>
            <person name="Land M."/>
            <person name="Kyrpides N."/>
            <person name="Ivanova N."/>
            <person name="Richardson P."/>
        </authorList>
    </citation>
    <scope>NUCLEOTIDE SEQUENCE [LARGE SCALE GENOMIC DNA]</scope>
    <source>
        <strain evidence="3">ATCC BAA-621 / DSM 15236 / T118</strain>
    </source>
</reference>
<dbReference type="AlphaFoldDB" id="Q21X79"/>
<name>Q21X79_ALBFT</name>
<keyword evidence="1" id="KW-0472">Membrane</keyword>
<dbReference type="OrthoDB" id="7066136at2"/>
<feature type="transmembrane region" description="Helical" evidence="1">
    <location>
        <begin position="12"/>
        <end position="30"/>
    </location>
</feature>
<evidence type="ECO:0000313" key="2">
    <source>
        <dbReference type="EMBL" id="ABD69624.1"/>
    </source>
</evidence>
<sequence>MNQSNTKMQRLAVIFVFANLLFNYPLLALFNRASMLGGIPLLYVYVFVAWALLIGLLALVIERR</sequence>
<keyword evidence="3" id="KW-1185">Reference proteome</keyword>
<evidence type="ECO:0000256" key="1">
    <source>
        <dbReference type="SAM" id="Phobius"/>
    </source>
</evidence>
<dbReference type="KEGG" id="rfr:Rfer_1898"/>